<accession>A0A2A6BDX7</accession>
<dbReference type="AlphaFoldDB" id="A0A2A6BDX7"/>
<accession>A0A8R1UUR2</accession>
<dbReference type="Proteomes" id="UP000005239">
    <property type="component" value="Unassembled WGS sequence"/>
</dbReference>
<gene>
    <name evidence="1" type="primary">WBGene00277659</name>
</gene>
<reference evidence="1" key="2">
    <citation type="submission" date="2022-06" db="UniProtKB">
        <authorList>
            <consortium name="EnsemblMetazoa"/>
        </authorList>
    </citation>
    <scope>IDENTIFICATION</scope>
    <source>
        <strain evidence="1">PS312</strain>
    </source>
</reference>
<protein>
    <submittedName>
        <fullName evidence="1">Uncharacterized protein</fullName>
    </submittedName>
</protein>
<sequence>MFPFTMILPLLFGSVYIILAVTGIVLNSSAINSIIVKGKLERYNDHFILLPVLDSIAIHCWFNLSFSHITLAINRFEMDFTIFSYREILIPGYSNYSAELINSHLLDLDSHFISFNRQATQSPINCPQKTPKAGNAANELFSCCIAESPRVSTN</sequence>
<proteinExistence type="predicted"/>
<evidence type="ECO:0000313" key="1">
    <source>
        <dbReference type="EnsemblMetazoa" id="PPA39290.1"/>
    </source>
</evidence>
<dbReference type="EnsemblMetazoa" id="PPA39290.1">
    <property type="protein sequence ID" value="PPA39290.1"/>
    <property type="gene ID" value="WBGene00277659"/>
</dbReference>
<organism evidence="1 2">
    <name type="scientific">Pristionchus pacificus</name>
    <name type="common">Parasitic nematode worm</name>
    <dbReference type="NCBI Taxonomy" id="54126"/>
    <lineage>
        <taxon>Eukaryota</taxon>
        <taxon>Metazoa</taxon>
        <taxon>Ecdysozoa</taxon>
        <taxon>Nematoda</taxon>
        <taxon>Chromadorea</taxon>
        <taxon>Rhabditida</taxon>
        <taxon>Rhabditina</taxon>
        <taxon>Diplogasteromorpha</taxon>
        <taxon>Diplogasteroidea</taxon>
        <taxon>Neodiplogasteridae</taxon>
        <taxon>Pristionchus</taxon>
    </lineage>
</organism>
<name>A0A2A6BDX7_PRIPA</name>
<reference evidence="2" key="1">
    <citation type="journal article" date="2008" name="Nat. Genet.">
        <title>The Pristionchus pacificus genome provides a unique perspective on nematode lifestyle and parasitism.</title>
        <authorList>
            <person name="Dieterich C."/>
            <person name="Clifton S.W."/>
            <person name="Schuster L.N."/>
            <person name="Chinwalla A."/>
            <person name="Delehaunty K."/>
            <person name="Dinkelacker I."/>
            <person name="Fulton L."/>
            <person name="Fulton R."/>
            <person name="Godfrey J."/>
            <person name="Minx P."/>
            <person name="Mitreva M."/>
            <person name="Roeseler W."/>
            <person name="Tian H."/>
            <person name="Witte H."/>
            <person name="Yang S.P."/>
            <person name="Wilson R.K."/>
            <person name="Sommer R.J."/>
        </authorList>
    </citation>
    <scope>NUCLEOTIDE SEQUENCE [LARGE SCALE GENOMIC DNA]</scope>
    <source>
        <strain evidence="2">PS312</strain>
    </source>
</reference>
<keyword evidence="2" id="KW-1185">Reference proteome</keyword>
<evidence type="ECO:0000313" key="2">
    <source>
        <dbReference type="Proteomes" id="UP000005239"/>
    </source>
</evidence>